<dbReference type="Pfam" id="PF14539">
    <property type="entry name" value="DUF4442"/>
    <property type="match status" value="1"/>
</dbReference>
<dbReference type="InterPro" id="IPR029069">
    <property type="entry name" value="HotDog_dom_sf"/>
</dbReference>
<comment type="caution">
    <text evidence="1">The sequence shown here is derived from an EMBL/GenBank/DDBJ whole genome shotgun (WGS) entry which is preliminary data.</text>
</comment>
<keyword evidence="2" id="KW-1185">Reference proteome</keyword>
<dbReference type="SUPFAM" id="SSF54637">
    <property type="entry name" value="Thioesterase/thiol ester dehydrase-isomerase"/>
    <property type="match status" value="1"/>
</dbReference>
<dbReference type="Proteomes" id="UP001183648">
    <property type="component" value="Unassembled WGS sequence"/>
</dbReference>
<gene>
    <name evidence="1" type="ORF">J2S63_003882</name>
</gene>
<sequence>MNPAEQWDLDPVAMREQLNAWPTFAAQRIVVEEIAADWSRVVVSMRVGSDNANYFGTAFGGSMFAMVDPFVVVLAAKQLGPSYAVWDQAAEIDFLRPGTGTVTAVVGMPAEVVGSLADEARGGTKVLRWFEVPVLGEDGAPVAVQRRRLYVRERR</sequence>
<dbReference type="RefSeq" id="WP_310305887.1">
    <property type="nucleotide sequence ID" value="NZ_BAAAPS010000005.1"/>
</dbReference>
<protein>
    <submittedName>
        <fullName evidence="1">Acyl-coenzyme A thioesterase PaaI-like protein</fullName>
    </submittedName>
</protein>
<proteinExistence type="predicted"/>
<dbReference type="Gene3D" id="3.10.129.10">
    <property type="entry name" value="Hotdog Thioesterase"/>
    <property type="match status" value="1"/>
</dbReference>
<reference evidence="1 2" key="1">
    <citation type="submission" date="2023-07" db="EMBL/GenBank/DDBJ databases">
        <title>Sequencing the genomes of 1000 actinobacteria strains.</title>
        <authorList>
            <person name="Klenk H.-P."/>
        </authorList>
    </citation>
    <scope>NUCLEOTIDE SEQUENCE [LARGE SCALE GENOMIC DNA]</scope>
    <source>
        <strain evidence="1 2">DSM 19426</strain>
    </source>
</reference>
<dbReference type="EMBL" id="JAVDYG010000001">
    <property type="protein sequence ID" value="MDR7364329.1"/>
    <property type="molecule type" value="Genomic_DNA"/>
</dbReference>
<evidence type="ECO:0000313" key="2">
    <source>
        <dbReference type="Proteomes" id="UP001183648"/>
    </source>
</evidence>
<organism evidence="1 2">
    <name type="scientific">Nocardioides marmoribigeumensis</name>
    <dbReference type="NCBI Taxonomy" id="433649"/>
    <lineage>
        <taxon>Bacteria</taxon>
        <taxon>Bacillati</taxon>
        <taxon>Actinomycetota</taxon>
        <taxon>Actinomycetes</taxon>
        <taxon>Propionibacteriales</taxon>
        <taxon>Nocardioidaceae</taxon>
        <taxon>Nocardioides</taxon>
    </lineage>
</organism>
<accession>A0ABU2C156</accession>
<dbReference type="InterPro" id="IPR027961">
    <property type="entry name" value="DUF4442"/>
</dbReference>
<name>A0ABU2C156_9ACTN</name>
<evidence type="ECO:0000313" key="1">
    <source>
        <dbReference type="EMBL" id="MDR7364329.1"/>
    </source>
</evidence>